<dbReference type="AlphaFoldDB" id="K8EGG0"/>
<evidence type="ECO:0000256" key="3">
    <source>
        <dbReference type="ARBA" id="ARBA00022448"/>
    </source>
</evidence>
<gene>
    <name evidence="10" type="ORF">Bathy06g00520</name>
</gene>
<organism evidence="10 11">
    <name type="scientific">Bathycoccus prasinos</name>
    <dbReference type="NCBI Taxonomy" id="41875"/>
    <lineage>
        <taxon>Eukaryota</taxon>
        <taxon>Viridiplantae</taxon>
        <taxon>Chlorophyta</taxon>
        <taxon>Mamiellophyceae</taxon>
        <taxon>Mamiellales</taxon>
        <taxon>Bathycoccaceae</taxon>
        <taxon>Bathycoccus</taxon>
    </lineage>
</organism>
<evidence type="ECO:0000256" key="2">
    <source>
        <dbReference type="ARBA" id="ARBA00005887"/>
    </source>
</evidence>
<evidence type="ECO:0000256" key="6">
    <source>
        <dbReference type="ARBA" id="ARBA00023136"/>
    </source>
</evidence>
<dbReference type="Gene3D" id="1.10.3430.10">
    <property type="entry name" value="Ammonium transporter AmtB like domains"/>
    <property type="match status" value="1"/>
</dbReference>
<name>K8EGG0_9CHLO</name>
<dbReference type="NCBIfam" id="TIGR00836">
    <property type="entry name" value="amt"/>
    <property type="match status" value="1"/>
</dbReference>
<feature type="transmembrane region" description="Helical" evidence="8">
    <location>
        <begin position="141"/>
        <end position="162"/>
    </location>
</feature>
<dbReference type="InterPro" id="IPR024041">
    <property type="entry name" value="NH4_transpt_AmtB-like_dom"/>
</dbReference>
<keyword evidence="4 8" id="KW-0812">Transmembrane</keyword>
<evidence type="ECO:0000313" key="10">
    <source>
        <dbReference type="EMBL" id="CCO17111.1"/>
    </source>
</evidence>
<feature type="transmembrane region" description="Helical" evidence="8">
    <location>
        <begin position="182"/>
        <end position="207"/>
    </location>
</feature>
<dbReference type="Pfam" id="PF00909">
    <property type="entry name" value="Ammonium_transp"/>
    <property type="match status" value="1"/>
</dbReference>
<keyword evidence="7 8" id="KW-0924">Ammonia transport</keyword>
<feature type="transmembrane region" description="Helical" evidence="8">
    <location>
        <begin position="112"/>
        <end position="134"/>
    </location>
</feature>
<dbReference type="FunFam" id="1.10.3430.10:FF:000008">
    <property type="entry name" value="Ammonium transporter"/>
    <property type="match status" value="1"/>
</dbReference>
<comment type="similarity">
    <text evidence="2 8">Belongs to the ammonia transporter channel (TC 1.A.11.2) family.</text>
</comment>
<evidence type="ECO:0000256" key="8">
    <source>
        <dbReference type="RuleBase" id="RU362002"/>
    </source>
</evidence>
<evidence type="ECO:0000256" key="4">
    <source>
        <dbReference type="ARBA" id="ARBA00022692"/>
    </source>
</evidence>
<comment type="caution">
    <text evidence="8">Lacks conserved residue(s) required for the propagation of feature annotation.</text>
</comment>
<accession>K8EGG0</accession>
<dbReference type="STRING" id="41875.K8EGG0"/>
<dbReference type="KEGG" id="bpg:Bathy06g00520"/>
<feature type="transmembrane region" description="Helical" evidence="8">
    <location>
        <begin position="346"/>
        <end position="364"/>
    </location>
</feature>
<feature type="transmembrane region" description="Helical" evidence="8">
    <location>
        <begin position="228"/>
        <end position="245"/>
    </location>
</feature>
<dbReference type="InterPro" id="IPR018047">
    <property type="entry name" value="Ammonium_transpt_CS"/>
</dbReference>
<feature type="transmembrane region" description="Helical" evidence="8">
    <location>
        <begin position="314"/>
        <end position="334"/>
    </location>
</feature>
<evidence type="ECO:0000256" key="7">
    <source>
        <dbReference type="ARBA" id="ARBA00023177"/>
    </source>
</evidence>
<dbReference type="EMBL" id="FO082273">
    <property type="protein sequence ID" value="CCO17111.1"/>
    <property type="molecule type" value="Genomic_DNA"/>
</dbReference>
<dbReference type="GO" id="GO:0008519">
    <property type="term" value="F:ammonium channel activity"/>
    <property type="evidence" value="ECO:0007669"/>
    <property type="project" value="InterPro"/>
</dbReference>
<dbReference type="GO" id="GO:0097272">
    <property type="term" value="P:ammonium homeostasis"/>
    <property type="evidence" value="ECO:0007669"/>
    <property type="project" value="TreeGrafter"/>
</dbReference>
<dbReference type="PANTHER" id="PTHR11730:SF6">
    <property type="entry name" value="AMMONIUM TRANSPORTER"/>
    <property type="match status" value="1"/>
</dbReference>
<feature type="transmembrane region" description="Helical" evidence="8">
    <location>
        <begin position="397"/>
        <end position="418"/>
    </location>
</feature>
<feature type="transmembrane region" description="Helical" evidence="8">
    <location>
        <begin position="46"/>
        <end position="64"/>
    </location>
</feature>
<keyword evidence="3 8" id="KW-0813">Transport</keyword>
<dbReference type="InterPro" id="IPR029020">
    <property type="entry name" value="Ammonium/urea_transptr"/>
</dbReference>
<feature type="transmembrane region" description="Helical" evidence="8">
    <location>
        <begin position="12"/>
        <end position="34"/>
    </location>
</feature>
<evidence type="ECO:0000256" key="5">
    <source>
        <dbReference type="ARBA" id="ARBA00022989"/>
    </source>
</evidence>
<keyword evidence="11" id="KW-1185">Reference proteome</keyword>
<reference evidence="10 11" key="1">
    <citation type="submission" date="2011-10" db="EMBL/GenBank/DDBJ databases">
        <authorList>
            <person name="Genoscope - CEA"/>
        </authorList>
    </citation>
    <scope>NUCLEOTIDE SEQUENCE [LARGE SCALE GENOMIC DNA]</scope>
    <source>
        <strain evidence="10 11">RCC 1105</strain>
    </source>
</reference>
<dbReference type="eggNOG" id="KOG0682">
    <property type="taxonomic scope" value="Eukaryota"/>
</dbReference>
<comment type="subcellular location">
    <subcellularLocation>
        <location evidence="8">Cell membrane</location>
        <topology evidence="8">Multi-pass membrane protein</topology>
    </subcellularLocation>
    <subcellularLocation>
        <location evidence="1">Membrane</location>
        <topology evidence="1">Multi-pass membrane protein</topology>
    </subcellularLocation>
</comment>
<keyword evidence="6 8" id="KW-0472">Membrane</keyword>
<dbReference type="RefSeq" id="XP_007512511.1">
    <property type="nucleotide sequence ID" value="XM_007512449.1"/>
</dbReference>
<dbReference type="OrthoDB" id="534912at2759"/>
<dbReference type="GO" id="GO:0005886">
    <property type="term" value="C:plasma membrane"/>
    <property type="evidence" value="ECO:0007669"/>
    <property type="project" value="UniProtKB-SubCell"/>
</dbReference>
<evidence type="ECO:0000256" key="1">
    <source>
        <dbReference type="ARBA" id="ARBA00004141"/>
    </source>
</evidence>
<dbReference type="SUPFAM" id="SSF111352">
    <property type="entry name" value="Ammonium transporter"/>
    <property type="match status" value="1"/>
</dbReference>
<dbReference type="PANTHER" id="PTHR11730">
    <property type="entry name" value="AMMONIUM TRANSPORTER"/>
    <property type="match status" value="1"/>
</dbReference>
<evidence type="ECO:0000313" key="11">
    <source>
        <dbReference type="Proteomes" id="UP000198341"/>
    </source>
</evidence>
<dbReference type="PROSITE" id="PS01219">
    <property type="entry name" value="AMMONIUM_TRANSP"/>
    <property type="match status" value="1"/>
</dbReference>
<dbReference type="GeneID" id="19015032"/>
<keyword evidence="5 8" id="KW-1133">Transmembrane helix</keyword>
<feature type="domain" description="Ammonium transporter AmtB-like" evidence="9">
    <location>
        <begin position="14"/>
        <end position="445"/>
    </location>
</feature>
<protein>
    <recommendedName>
        <fullName evidence="8">Ammonium transporter</fullName>
    </recommendedName>
</protein>
<sequence length="455" mass="47329">MTDADTNLSNLTTLWLLLGAYMVFLMQAGFALLEAGSVRAKNTKNILIKNLMDGCLGALVWYFIGYHLAYGTKDSCTGGSDCNGFVGNGADVLMNKAAELAPLGNAGSGHYYAGWMFQWAFAAAASTIVSGAVAERCKFGAYLAYTAALTGVIYPVVVNWGWSAHGWLSPWTGTEPFLGANGMIDFAGSGIVHMTGGVAALVGAIFLGPRTGRFSPSGECIDMPGHSSVLVALGTFILWFGWYGFNPVSTLAFEYMETAARVAVTTTLGAAAGGVTALSIHYGFTKSLDVGPMCNGILAGLVAITGNCVVIEPWAAALIGAIGAAIYYGFSALLRKLKIDDPLDASSVHGACGAWGVIAAGLFAKQKYVLNDYGAEGGADDYGALYGGGGKQLGNQIAGVLAIIAWVGITSSVLFGVLKYAGMLRVPVEEEEVGLDTSHHGGNAYNFEKELDSKA</sequence>
<dbReference type="InterPro" id="IPR001905">
    <property type="entry name" value="Ammonium_transpt"/>
</dbReference>
<proteinExistence type="inferred from homology"/>
<dbReference type="Proteomes" id="UP000198341">
    <property type="component" value="Chromosome 6"/>
</dbReference>
<evidence type="ECO:0000259" key="9">
    <source>
        <dbReference type="Pfam" id="PF00909"/>
    </source>
</evidence>